<dbReference type="Proteomes" id="UP000628412">
    <property type="component" value="Unassembled WGS sequence"/>
</dbReference>
<dbReference type="GO" id="GO:0002376">
    <property type="term" value="P:immune system process"/>
    <property type="evidence" value="ECO:0007669"/>
    <property type="project" value="TreeGrafter"/>
</dbReference>
<evidence type="ECO:0000313" key="3">
    <source>
        <dbReference type="EMBL" id="NWH83411.1"/>
    </source>
</evidence>
<dbReference type="EMBL" id="WEIU01000373">
    <property type="protein sequence ID" value="NWH83411.1"/>
    <property type="molecule type" value="Genomic_DNA"/>
</dbReference>
<gene>
    <name evidence="3" type="primary">Irf5</name>
    <name evidence="3" type="ORF">AEGCAU_R00773</name>
</gene>
<feature type="compositionally biased region" description="Pro residues" evidence="1">
    <location>
        <begin position="167"/>
        <end position="177"/>
    </location>
</feature>
<dbReference type="Gene3D" id="1.10.10.10">
    <property type="entry name" value="Winged helix-like DNA-binding domain superfamily/Winged helix DNA-binding domain"/>
    <property type="match status" value="1"/>
</dbReference>
<organism evidence="3 4">
    <name type="scientific">Aegithalos caudatus</name>
    <name type="common">Long-tailed tit</name>
    <name type="synonym">Acredula caudata</name>
    <dbReference type="NCBI Taxonomy" id="73327"/>
    <lineage>
        <taxon>Eukaryota</taxon>
        <taxon>Metazoa</taxon>
        <taxon>Chordata</taxon>
        <taxon>Craniata</taxon>
        <taxon>Vertebrata</taxon>
        <taxon>Euteleostomi</taxon>
        <taxon>Archelosauria</taxon>
        <taxon>Archosauria</taxon>
        <taxon>Dinosauria</taxon>
        <taxon>Saurischia</taxon>
        <taxon>Theropoda</taxon>
        <taxon>Coelurosauria</taxon>
        <taxon>Aves</taxon>
        <taxon>Neognathae</taxon>
        <taxon>Neoaves</taxon>
        <taxon>Telluraves</taxon>
        <taxon>Australaves</taxon>
        <taxon>Passeriformes</taxon>
        <taxon>Sylvioidea</taxon>
        <taxon>Aegithalidae</taxon>
        <taxon>Aegithalos</taxon>
    </lineage>
</organism>
<comment type="caution">
    <text evidence="3">The sequence shown here is derived from an EMBL/GenBank/DDBJ whole genome shotgun (WGS) entry which is preliminary data.</text>
</comment>
<evidence type="ECO:0000313" key="4">
    <source>
        <dbReference type="Proteomes" id="UP000628412"/>
    </source>
</evidence>
<dbReference type="InterPro" id="IPR019471">
    <property type="entry name" value="Interferon_reg_factor-3"/>
</dbReference>
<dbReference type="PRINTS" id="PR00267">
    <property type="entry name" value="INTFRNREGFCT"/>
</dbReference>
<dbReference type="InterPro" id="IPR008984">
    <property type="entry name" value="SMAD_FHA_dom_sf"/>
</dbReference>
<reference evidence="3" key="1">
    <citation type="submission" date="2019-10" db="EMBL/GenBank/DDBJ databases">
        <title>Bird 10,000 Genomes (B10K) Project - Family phase.</title>
        <authorList>
            <person name="Zhang G."/>
        </authorList>
    </citation>
    <scope>NUCLEOTIDE SEQUENCE</scope>
    <source>
        <strain evidence="3">B10K-DU-002-10</strain>
        <tissue evidence="3">Muscle</tissue>
    </source>
</reference>
<dbReference type="PANTHER" id="PTHR11949">
    <property type="entry name" value="INTERFERON REGULATORY FACTOR"/>
    <property type="match status" value="1"/>
</dbReference>
<dbReference type="SMART" id="SM00348">
    <property type="entry name" value="IRF"/>
    <property type="match status" value="1"/>
</dbReference>
<dbReference type="InterPro" id="IPR036390">
    <property type="entry name" value="WH_DNA-bd_sf"/>
</dbReference>
<dbReference type="Pfam" id="PF10401">
    <property type="entry name" value="IRF-3"/>
    <property type="match status" value="1"/>
</dbReference>
<name>A0A850XP78_AEGCA</name>
<feature type="non-terminal residue" evidence="3">
    <location>
        <position position="394"/>
    </location>
</feature>
<dbReference type="PROSITE" id="PS51507">
    <property type="entry name" value="IRF_2"/>
    <property type="match status" value="1"/>
</dbReference>
<keyword evidence="4" id="KW-1185">Reference proteome</keyword>
<dbReference type="InterPro" id="IPR001346">
    <property type="entry name" value="Interferon_reg_fact_DNA-bd_dom"/>
</dbReference>
<sequence length="394" mass="43235">PRRVRLKPWLVAQVSSRRFPGLRWLDPERRRFVIPWGHATRNPPGPQDHDTIFKVTPGTGAGSDDGGVGWGQCGRGGHGMGDFRLLLDGPRGSPAQPFRVYELCEEPPGGADGGDEDDYGCSGEEDVNQLHKMTSLSIDDTQHGGDLLPPYPWAKEEPPPFASCCPPGGPFGPPPPALLQGEARGTHGGPELLPGALAETGPPLDTPGPSSTCPVAPTEHLIPVTDLELKFQYRGRQVCALTVSNPHGCRLFHSSLEPTREQEELFGPLTLEQVPFPAPDAIPNEKQRFYTHQLLDVLDRGLILELQGQDLFALRLCQCKVFWTGPCATPQPGPNPIQREKRTKLFSLEGFLNGLIQFQKGQTPTPPPFEIFLCFGEEWPDQKPKEKKLITVQV</sequence>
<dbReference type="SUPFAM" id="SSF46785">
    <property type="entry name" value="Winged helix' DNA-binding domain"/>
    <property type="match status" value="1"/>
</dbReference>
<dbReference type="AlphaFoldDB" id="A0A850XP78"/>
<feature type="domain" description="IRF tryptophan pentad repeat" evidence="2">
    <location>
        <begin position="3"/>
        <end position="105"/>
    </location>
</feature>
<dbReference type="GO" id="GO:0045893">
    <property type="term" value="P:positive regulation of DNA-templated transcription"/>
    <property type="evidence" value="ECO:0007669"/>
    <property type="project" value="UniProtKB-ARBA"/>
</dbReference>
<feature type="region of interest" description="Disordered" evidence="1">
    <location>
        <begin position="167"/>
        <end position="191"/>
    </location>
</feature>
<dbReference type="GO" id="GO:0000978">
    <property type="term" value="F:RNA polymerase II cis-regulatory region sequence-specific DNA binding"/>
    <property type="evidence" value="ECO:0007669"/>
    <property type="project" value="TreeGrafter"/>
</dbReference>
<feature type="non-terminal residue" evidence="3">
    <location>
        <position position="1"/>
    </location>
</feature>
<dbReference type="PANTHER" id="PTHR11949:SF10">
    <property type="entry name" value="INTERFERON REGULATORY FACTOR 5"/>
    <property type="match status" value="1"/>
</dbReference>
<accession>A0A850XP78</accession>
<evidence type="ECO:0000259" key="2">
    <source>
        <dbReference type="PROSITE" id="PS51507"/>
    </source>
</evidence>
<dbReference type="SMART" id="SM01243">
    <property type="entry name" value="IRF-3"/>
    <property type="match status" value="1"/>
</dbReference>
<dbReference type="InterPro" id="IPR036388">
    <property type="entry name" value="WH-like_DNA-bd_sf"/>
</dbReference>
<dbReference type="SUPFAM" id="SSF49879">
    <property type="entry name" value="SMAD/FHA domain"/>
    <property type="match status" value="1"/>
</dbReference>
<evidence type="ECO:0000256" key="1">
    <source>
        <dbReference type="SAM" id="MobiDB-lite"/>
    </source>
</evidence>
<protein>
    <submittedName>
        <fullName evidence="3">IRF5 factor</fullName>
    </submittedName>
</protein>
<dbReference type="GO" id="GO:0005634">
    <property type="term" value="C:nucleus"/>
    <property type="evidence" value="ECO:0007669"/>
    <property type="project" value="TreeGrafter"/>
</dbReference>
<dbReference type="Pfam" id="PF00605">
    <property type="entry name" value="IRF"/>
    <property type="match status" value="1"/>
</dbReference>
<proteinExistence type="predicted"/>
<dbReference type="GO" id="GO:0000981">
    <property type="term" value="F:DNA-binding transcription factor activity, RNA polymerase II-specific"/>
    <property type="evidence" value="ECO:0007669"/>
    <property type="project" value="TreeGrafter"/>
</dbReference>
<dbReference type="InterPro" id="IPR017855">
    <property type="entry name" value="SMAD-like_dom_sf"/>
</dbReference>
<dbReference type="Gene3D" id="2.60.200.10">
    <property type="match status" value="1"/>
</dbReference>